<comment type="function">
    <text evidence="3">Involved in transvection phenomena (= synapsis-dependent gene expression), where the synaptic pairing of chromosomes carrying genes with which zeste interacts influences the expression of these genes. Zeste binds to DNA and stimulates transcription from a nearby promoter.</text>
</comment>
<dbReference type="InterPro" id="IPR028002">
    <property type="entry name" value="Myb_DNA-bind_5"/>
</dbReference>
<evidence type="ECO:0000259" key="5">
    <source>
        <dbReference type="Pfam" id="PF13873"/>
    </source>
</evidence>
<comment type="subunit">
    <text evidence="1">Self-associates forming complexes of several hundred monomers.</text>
</comment>
<evidence type="ECO:0000256" key="1">
    <source>
        <dbReference type="ARBA" id="ARBA00011764"/>
    </source>
</evidence>
<dbReference type="AlphaFoldDB" id="A0AAV5S6Q4"/>
<organism evidence="6 7">
    <name type="scientific">Pristionchus entomophagus</name>
    <dbReference type="NCBI Taxonomy" id="358040"/>
    <lineage>
        <taxon>Eukaryota</taxon>
        <taxon>Metazoa</taxon>
        <taxon>Ecdysozoa</taxon>
        <taxon>Nematoda</taxon>
        <taxon>Chromadorea</taxon>
        <taxon>Rhabditida</taxon>
        <taxon>Rhabditina</taxon>
        <taxon>Diplogasteromorpha</taxon>
        <taxon>Diplogasteroidea</taxon>
        <taxon>Neodiplogasteridae</taxon>
        <taxon>Pristionchus</taxon>
    </lineage>
</organism>
<name>A0AAV5S6Q4_9BILA</name>
<sequence length="349" mass="37391">MSILTTRDLLLLSQQQSSSTSDVKTASIRSPPRHTSNHMSNAQCEQLVDLCREYYEVISDTGNSIESRTQRRRIWEFIAKDLNEKGHTNFTPAQYKKKYQNLKTSLKAKMNAIKRANANPMNNNNPGEAKKKISEASTSSPTTSAFGSPPHAFSTPLPSQFSFPSSFLNPPVSQLPSSTPLMQPTSVSLTAALAAAAGPSGTGTPLYHPIPQMGIPLNLQTLMRECVVANEQVAAAAAAANAAAVASGLSPIPPPPGTSETVVSPAHVQSPKSERSSTVISSPGVELNETLSLADADPVDVFCMSLAESVGRIRAVDPLLYTQLKRNISVLVLETEIKLLSEKEEALLQ</sequence>
<dbReference type="Proteomes" id="UP001432027">
    <property type="component" value="Unassembled WGS sequence"/>
</dbReference>
<evidence type="ECO:0000256" key="2">
    <source>
        <dbReference type="ARBA" id="ARBA00016807"/>
    </source>
</evidence>
<feature type="domain" description="Myb/SANT-like DNA-binding" evidence="5">
    <location>
        <begin position="39"/>
        <end position="110"/>
    </location>
</feature>
<dbReference type="Pfam" id="PF13873">
    <property type="entry name" value="Myb_DNA-bind_5"/>
    <property type="match status" value="1"/>
</dbReference>
<feature type="region of interest" description="Disordered" evidence="4">
    <location>
        <begin position="117"/>
        <end position="151"/>
    </location>
</feature>
<evidence type="ECO:0000313" key="6">
    <source>
        <dbReference type="EMBL" id="GMS78020.1"/>
    </source>
</evidence>
<comment type="caution">
    <text evidence="6">The sequence shown here is derived from an EMBL/GenBank/DDBJ whole genome shotgun (WGS) entry which is preliminary data.</text>
</comment>
<gene>
    <name evidence="6" type="ORF">PENTCL1PPCAC_195</name>
</gene>
<evidence type="ECO:0000313" key="7">
    <source>
        <dbReference type="Proteomes" id="UP001432027"/>
    </source>
</evidence>
<feature type="region of interest" description="Disordered" evidence="4">
    <location>
        <begin position="15"/>
        <end position="41"/>
    </location>
</feature>
<feature type="compositionally biased region" description="Low complexity" evidence="4">
    <location>
        <begin position="117"/>
        <end position="126"/>
    </location>
</feature>
<proteinExistence type="predicted"/>
<protein>
    <recommendedName>
        <fullName evidence="2">Regulatory protein zeste</fullName>
    </recommendedName>
</protein>
<feature type="region of interest" description="Disordered" evidence="4">
    <location>
        <begin position="256"/>
        <end position="279"/>
    </location>
</feature>
<keyword evidence="7" id="KW-1185">Reference proteome</keyword>
<evidence type="ECO:0000256" key="4">
    <source>
        <dbReference type="SAM" id="MobiDB-lite"/>
    </source>
</evidence>
<feature type="compositionally biased region" description="Low complexity" evidence="4">
    <location>
        <begin position="135"/>
        <end position="151"/>
    </location>
</feature>
<accession>A0AAV5S6Q4</accession>
<dbReference type="EMBL" id="BTSX01000001">
    <property type="protein sequence ID" value="GMS78020.1"/>
    <property type="molecule type" value="Genomic_DNA"/>
</dbReference>
<evidence type="ECO:0000256" key="3">
    <source>
        <dbReference type="ARBA" id="ARBA00025466"/>
    </source>
</evidence>
<reference evidence="6" key="1">
    <citation type="submission" date="2023-10" db="EMBL/GenBank/DDBJ databases">
        <title>Genome assembly of Pristionchus species.</title>
        <authorList>
            <person name="Yoshida K."/>
            <person name="Sommer R.J."/>
        </authorList>
    </citation>
    <scope>NUCLEOTIDE SEQUENCE</scope>
    <source>
        <strain evidence="6">RS0144</strain>
    </source>
</reference>